<proteinExistence type="predicted"/>
<keyword evidence="2" id="KW-1185">Reference proteome</keyword>
<dbReference type="EMBL" id="JBHUEM010000054">
    <property type="protein sequence ID" value="MFD1739394.1"/>
    <property type="molecule type" value="Genomic_DNA"/>
</dbReference>
<dbReference type="InterPro" id="IPR037247">
    <property type="entry name" value="YvfG_sf"/>
</dbReference>
<sequence>MIDLFSEEYFVEHLRKHVEMHAEFTDKTDAMNSYYRSIVSTLVTENLTKCSETLRRIRNLEAAYATVKSQDF</sequence>
<dbReference type="Proteomes" id="UP001597214">
    <property type="component" value="Unassembled WGS sequence"/>
</dbReference>
<comment type="caution">
    <text evidence="1">The sequence shown here is derived from an EMBL/GenBank/DDBJ whole genome shotgun (WGS) entry which is preliminary data.</text>
</comment>
<evidence type="ECO:0000313" key="1">
    <source>
        <dbReference type="EMBL" id="MFD1739394.1"/>
    </source>
</evidence>
<dbReference type="RefSeq" id="WP_377930625.1">
    <property type="nucleotide sequence ID" value="NZ_JBHUEM010000054.1"/>
</dbReference>
<accession>A0ABW4LX13</accession>
<name>A0ABW4LX13_9BACI</name>
<dbReference type="Pfam" id="PF09628">
    <property type="entry name" value="YvfG"/>
    <property type="match status" value="1"/>
</dbReference>
<reference evidence="2" key="1">
    <citation type="journal article" date="2019" name="Int. J. Syst. Evol. Microbiol.">
        <title>The Global Catalogue of Microorganisms (GCM) 10K type strain sequencing project: providing services to taxonomists for standard genome sequencing and annotation.</title>
        <authorList>
            <consortium name="The Broad Institute Genomics Platform"/>
            <consortium name="The Broad Institute Genome Sequencing Center for Infectious Disease"/>
            <person name="Wu L."/>
            <person name="Ma J."/>
        </authorList>
    </citation>
    <scope>NUCLEOTIDE SEQUENCE [LARGE SCALE GENOMIC DNA]</scope>
    <source>
        <strain evidence="2">CCUG 49339</strain>
    </source>
</reference>
<dbReference type="InterPro" id="IPR018590">
    <property type="entry name" value="Uncharacterised_YvfG"/>
</dbReference>
<protein>
    <submittedName>
        <fullName evidence="1">Protein YvfG</fullName>
    </submittedName>
</protein>
<gene>
    <name evidence="1" type="primary">yvfG</name>
    <name evidence="1" type="ORF">ACFSCX_23205</name>
</gene>
<organism evidence="1 2">
    <name type="scientific">Bacillus salitolerans</name>
    <dbReference type="NCBI Taxonomy" id="1437434"/>
    <lineage>
        <taxon>Bacteria</taxon>
        <taxon>Bacillati</taxon>
        <taxon>Bacillota</taxon>
        <taxon>Bacilli</taxon>
        <taxon>Bacillales</taxon>
        <taxon>Bacillaceae</taxon>
        <taxon>Bacillus</taxon>
    </lineage>
</organism>
<dbReference type="SUPFAM" id="SSF158388">
    <property type="entry name" value="YvfG-like"/>
    <property type="match status" value="1"/>
</dbReference>
<dbReference type="Gene3D" id="6.10.140.40">
    <property type="match status" value="1"/>
</dbReference>
<evidence type="ECO:0000313" key="2">
    <source>
        <dbReference type="Proteomes" id="UP001597214"/>
    </source>
</evidence>